<evidence type="ECO:0000313" key="2">
    <source>
        <dbReference type="Proteomes" id="UP000019089"/>
    </source>
</evidence>
<dbReference type="Proteomes" id="UP000019089">
    <property type="component" value="Chromosome"/>
</dbReference>
<dbReference type="AlphaFoldDB" id="W0N263"/>
<protein>
    <submittedName>
        <fullName evidence="1">Uncharacterized protein</fullName>
    </submittedName>
</protein>
<dbReference type="EMBL" id="CP007014">
    <property type="protein sequence ID" value="AHG43565.1"/>
    <property type="molecule type" value="Genomic_DNA"/>
</dbReference>
<sequence length="75" mass="8411">MSVNKQADRHAAILNNSMHTCLSRSILERTNTLHALLLYRRSGYLHSKSKSICAKRPSTPKRLAGVLTSQAHIKK</sequence>
<dbReference type="HOGENOM" id="CLU_2668342_0_0_6"/>
<evidence type="ECO:0000313" key="1">
    <source>
        <dbReference type="EMBL" id="AHG43565.1"/>
    </source>
</evidence>
<accession>W0N263</accession>
<name>W0N263_PSESX</name>
<dbReference type="KEGG" id="psyr:N018_11845"/>
<organism evidence="1 2">
    <name type="scientific">Pseudomonas syringae CC1557</name>
    <dbReference type="NCBI Taxonomy" id="1357279"/>
    <lineage>
        <taxon>Bacteria</taxon>
        <taxon>Pseudomonadati</taxon>
        <taxon>Pseudomonadota</taxon>
        <taxon>Gammaproteobacteria</taxon>
        <taxon>Pseudomonadales</taxon>
        <taxon>Pseudomonadaceae</taxon>
        <taxon>Pseudomonas</taxon>
        <taxon>Pseudomonas syringae</taxon>
    </lineage>
</organism>
<dbReference type="STRING" id="1357279.N018_11845"/>
<proteinExistence type="predicted"/>
<gene>
    <name evidence="1" type="ORF">N018_11845</name>
</gene>
<reference evidence="1 2" key="1">
    <citation type="submission" date="2013-12" db="EMBL/GenBank/DDBJ databases">
        <title>Interactions Between Genome Architecture and Virulence Genes in Pseudomonas syringae, strain CC1557 as a model.</title>
        <authorList>
            <person name="Baltrus D."/>
            <person name="Hockett K."/>
            <person name="Karlsrud E."/>
            <person name="Dougherty K."/>
            <person name="Nishimura M."/>
        </authorList>
    </citation>
    <scope>NUCLEOTIDE SEQUENCE [LARGE SCALE GENOMIC DNA]</scope>
    <source>
        <strain evidence="1 2">CC1557</strain>
    </source>
</reference>